<dbReference type="PANTHER" id="PTHR46913">
    <property type="entry name" value="RING-H2 FINGER PROTEIN ATL16"/>
    <property type="match status" value="1"/>
</dbReference>
<dbReference type="GO" id="GO:0008270">
    <property type="term" value="F:zinc ion binding"/>
    <property type="evidence" value="ECO:0007669"/>
    <property type="project" value="UniProtKB-KW"/>
</dbReference>
<evidence type="ECO:0000256" key="14">
    <source>
        <dbReference type="PROSITE-ProRule" id="PRU00175"/>
    </source>
</evidence>
<dbReference type="GO" id="GO:0016567">
    <property type="term" value="P:protein ubiquitination"/>
    <property type="evidence" value="ECO:0007669"/>
    <property type="project" value="InterPro"/>
</dbReference>
<comment type="similarity">
    <text evidence="13">Belongs to the RING-type zinc finger family. ATL subfamily.</text>
</comment>
<keyword evidence="19" id="KW-1185">Reference proteome</keyword>
<evidence type="ECO:0000256" key="3">
    <source>
        <dbReference type="ARBA" id="ARBA00004906"/>
    </source>
</evidence>
<dbReference type="EMBL" id="JBAMMX010000023">
    <property type="protein sequence ID" value="KAK6917658.1"/>
    <property type="molecule type" value="Genomic_DNA"/>
</dbReference>
<evidence type="ECO:0000256" key="13">
    <source>
        <dbReference type="ARBA" id="ARBA00024209"/>
    </source>
</evidence>
<dbReference type="GO" id="GO:0061630">
    <property type="term" value="F:ubiquitin protein ligase activity"/>
    <property type="evidence" value="ECO:0007669"/>
    <property type="project" value="UniProtKB-EC"/>
</dbReference>
<evidence type="ECO:0000256" key="8">
    <source>
        <dbReference type="ARBA" id="ARBA00022771"/>
    </source>
</evidence>
<comment type="subcellular location">
    <subcellularLocation>
        <location evidence="2">Membrane</location>
        <topology evidence="2">Single-pass membrane protein</topology>
    </subcellularLocation>
</comment>
<feature type="transmembrane region" description="Helical" evidence="16">
    <location>
        <begin position="15"/>
        <end position="36"/>
    </location>
</feature>
<dbReference type="PROSITE" id="PS50089">
    <property type="entry name" value="ZF_RING_2"/>
    <property type="match status" value="1"/>
</dbReference>
<evidence type="ECO:0000313" key="18">
    <source>
        <dbReference type="EMBL" id="KAK6917658.1"/>
    </source>
</evidence>
<accession>A0AAN8Z1W0</accession>
<evidence type="ECO:0000313" key="19">
    <source>
        <dbReference type="Proteomes" id="UP001370490"/>
    </source>
</evidence>
<protein>
    <recommendedName>
        <fullName evidence="4">RING-type E3 ubiquitin transferase</fullName>
        <ecNumber evidence="4">2.3.2.27</ecNumber>
    </recommendedName>
</protein>
<comment type="catalytic activity">
    <reaction evidence="1">
        <text>S-ubiquitinyl-[E2 ubiquitin-conjugating enzyme]-L-cysteine + [acceptor protein]-L-lysine = [E2 ubiquitin-conjugating enzyme]-L-cysteine + N(6)-ubiquitinyl-[acceptor protein]-L-lysine.</text>
        <dbReference type="EC" id="2.3.2.27"/>
    </reaction>
</comment>
<sequence>MGDDKKKDGLDPSLLFAPILTIMTIAILIVFYRYYARWLNRHQARRENAIFRQYLQNASNQVISSEPPSKGLDPLVISSLPMSSYGSMNRQDHGGASECSVCLSTIDDEDMVRLLPICEHLFHVECIDMWLGSHTTCPICRSTVEPVVTEAQPTVPVAQPTAPPLEEGNSSAPTEKVSRTASRLSSFRRILSRERSSRTQSCEEISVLERV</sequence>
<name>A0AAN8Z1W0_9MAGN</name>
<dbReference type="Gene3D" id="3.30.40.10">
    <property type="entry name" value="Zinc/RING finger domain, C3HC4 (zinc finger)"/>
    <property type="match status" value="1"/>
</dbReference>
<keyword evidence="8 14" id="KW-0863">Zinc-finger</keyword>
<dbReference type="AlphaFoldDB" id="A0AAN8Z1W0"/>
<dbReference type="InterPro" id="IPR013083">
    <property type="entry name" value="Znf_RING/FYVE/PHD"/>
</dbReference>
<evidence type="ECO:0000256" key="15">
    <source>
        <dbReference type="SAM" id="MobiDB-lite"/>
    </source>
</evidence>
<keyword evidence="6 16" id="KW-0812">Transmembrane</keyword>
<evidence type="ECO:0000256" key="4">
    <source>
        <dbReference type="ARBA" id="ARBA00012483"/>
    </source>
</evidence>
<evidence type="ECO:0000256" key="1">
    <source>
        <dbReference type="ARBA" id="ARBA00000900"/>
    </source>
</evidence>
<evidence type="ECO:0000256" key="5">
    <source>
        <dbReference type="ARBA" id="ARBA00022679"/>
    </source>
</evidence>
<feature type="domain" description="RING-type" evidence="17">
    <location>
        <begin position="99"/>
        <end position="141"/>
    </location>
</feature>
<evidence type="ECO:0000256" key="7">
    <source>
        <dbReference type="ARBA" id="ARBA00022723"/>
    </source>
</evidence>
<evidence type="ECO:0000256" key="2">
    <source>
        <dbReference type="ARBA" id="ARBA00004167"/>
    </source>
</evidence>
<evidence type="ECO:0000256" key="6">
    <source>
        <dbReference type="ARBA" id="ARBA00022692"/>
    </source>
</evidence>
<comment type="caution">
    <text evidence="18">The sequence shown here is derived from an EMBL/GenBank/DDBJ whole genome shotgun (WGS) entry which is preliminary data.</text>
</comment>
<dbReference type="CDD" id="cd16461">
    <property type="entry name" value="RING-H2_EL5-like"/>
    <property type="match status" value="1"/>
</dbReference>
<keyword evidence="7" id="KW-0479">Metal-binding</keyword>
<dbReference type="GO" id="GO:0016020">
    <property type="term" value="C:membrane"/>
    <property type="evidence" value="ECO:0007669"/>
    <property type="project" value="UniProtKB-SubCell"/>
</dbReference>
<evidence type="ECO:0000256" key="12">
    <source>
        <dbReference type="ARBA" id="ARBA00023136"/>
    </source>
</evidence>
<keyword evidence="9" id="KW-0833">Ubl conjugation pathway</keyword>
<dbReference type="Proteomes" id="UP001370490">
    <property type="component" value="Unassembled WGS sequence"/>
</dbReference>
<dbReference type="FunFam" id="3.30.40.10:FF:000187">
    <property type="entry name" value="E3 ubiquitin-protein ligase ATL6"/>
    <property type="match status" value="1"/>
</dbReference>
<organism evidence="18 19">
    <name type="scientific">Dillenia turbinata</name>
    <dbReference type="NCBI Taxonomy" id="194707"/>
    <lineage>
        <taxon>Eukaryota</taxon>
        <taxon>Viridiplantae</taxon>
        <taxon>Streptophyta</taxon>
        <taxon>Embryophyta</taxon>
        <taxon>Tracheophyta</taxon>
        <taxon>Spermatophyta</taxon>
        <taxon>Magnoliopsida</taxon>
        <taxon>eudicotyledons</taxon>
        <taxon>Gunneridae</taxon>
        <taxon>Pentapetalae</taxon>
        <taxon>Dilleniales</taxon>
        <taxon>Dilleniaceae</taxon>
        <taxon>Dillenia</taxon>
    </lineage>
</organism>
<feature type="region of interest" description="Disordered" evidence="15">
    <location>
        <begin position="154"/>
        <end position="182"/>
    </location>
</feature>
<dbReference type="InterPro" id="IPR001841">
    <property type="entry name" value="Znf_RING"/>
</dbReference>
<comment type="pathway">
    <text evidence="3">Protein modification; protein ubiquitination.</text>
</comment>
<evidence type="ECO:0000256" key="11">
    <source>
        <dbReference type="ARBA" id="ARBA00022989"/>
    </source>
</evidence>
<evidence type="ECO:0000256" key="9">
    <source>
        <dbReference type="ARBA" id="ARBA00022786"/>
    </source>
</evidence>
<keyword evidence="11 16" id="KW-1133">Transmembrane helix</keyword>
<evidence type="ECO:0000256" key="10">
    <source>
        <dbReference type="ARBA" id="ARBA00022833"/>
    </source>
</evidence>
<dbReference type="PANTHER" id="PTHR46913:SF1">
    <property type="entry name" value="RING-H2 FINGER PROTEIN ATL16"/>
    <property type="match status" value="1"/>
</dbReference>
<dbReference type="SUPFAM" id="SSF57850">
    <property type="entry name" value="RING/U-box"/>
    <property type="match status" value="1"/>
</dbReference>
<reference evidence="18 19" key="1">
    <citation type="submission" date="2023-12" db="EMBL/GenBank/DDBJ databases">
        <title>A high-quality genome assembly for Dillenia turbinata (Dilleniales).</title>
        <authorList>
            <person name="Chanderbali A."/>
        </authorList>
    </citation>
    <scope>NUCLEOTIDE SEQUENCE [LARGE SCALE GENOMIC DNA]</scope>
    <source>
        <strain evidence="18">LSX21</strain>
        <tissue evidence="18">Leaf</tissue>
    </source>
</reference>
<proteinExistence type="inferred from homology"/>
<keyword evidence="12 16" id="KW-0472">Membrane</keyword>
<keyword evidence="10" id="KW-0862">Zinc</keyword>
<dbReference type="InterPro" id="IPR044600">
    <property type="entry name" value="ATL1/ATL16-like"/>
</dbReference>
<keyword evidence="5" id="KW-0808">Transferase</keyword>
<evidence type="ECO:0000259" key="17">
    <source>
        <dbReference type="PROSITE" id="PS50089"/>
    </source>
</evidence>
<dbReference type="SMART" id="SM00184">
    <property type="entry name" value="RING"/>
    <property type="match status" value="1"/>
</dbReference>
<gene>
    <name evidence="18" type="ORF">RJ641_018409</name>
</gene>
<dbReference type="EC" id="2.3.2.27" evidence="4"/>
<dbReference type="Pfam" id="PF13639">
    <property type="entry name" value="zf-RING_2"/>
    <property type="match status" value="1"/>
</dbReference>
<evidence type="ECO:0000256" key="16">
    <source>
        <dbReference type="SAM" id="Phobius"/>
    </source>
</evidence>